<name>A0AAN4ZGK3_9BILA</name>
<evidence type="ECO:0000259" key="3">
    <source>
        <dbReference type="PROSITE" id="PS50829"/>
    </source>
</evidence>
<feature type="coiled-coil region" evidence="1">
    <location>
        <begin position="118"/>
        <end position="205"/>
    </location>
</feature>
<sequence>MVHRSSEDSHFVEETQFPRKFPSSLSRKNSCSESINGGYREECIYYRPPGKDYFEGPFTEVQCQYWYKEGCFYNGLEFKFCPDGPIETLESLKTRNGRECPFQQTTRKSAFSASELMVKTLMGRIVDLAEELEKMKEERSTIHIASKLENDSLKNRVKELMEKDSLNEQYRRKMDVRVEEMEGEIRELRESLVNTRVEVVNETEEPAEEDETAFCETRSIFEKTAADLSIAEDVSEVRIELERLQSSIHSLDQFTFKLSHKIEKLKCKYKVIDVIGEGLNNKDGVFDRLAYLEDSVDEIQAAMTSMEKEEAISVENNDGGEQGRVVPRVRKEKEEEEVMIPVERSEREEESIPEQWYSPNEKFLSSSSDVTLSATSFVAASESIAAVATAAWPGPEKIMEVGDHTDIDNWESIDEETTDDQWNGEVVDRELKTPPPLGDTEEERMGDVDKENVEMKIVDGADHLDLIGKGLGLFLQSAEHDCEESATDSDIDRLVTAIKGSKMLQIAESLKHHFGKAMICGVCSTEEKKTELRNAIEYFEHLNRSHFKKCGGADRVLVNQFAYLLEQFKAAVPVPMALAKRQYAEREKNKPWLKREGTASPTRKTPGKKRK</sequence>
<dbReference type="Proteomes" id="UP001328107">
    <property type="component" value="Unassembled WGS sequence"/>
</dbReference>
<feature type="region of interest" description="Disordered" evidence="2">
    <location>
        <begin position="584"/>
        <end position="611"/>
    </location>
</feature>
<dbReference type="InterPro" id="IPR035445">
    <property type="entry name" value="GYF-like_dom_sf"/>
</dbReference>
<evidence type="ECO:0000313" key="5">
    <source>
        <dbReference type="Proteomes" id="UP001328107"/>
    </source>
</evidence>
<feature type="domain" description="GYF" evidence="3">
    <location>
        <begin position="41"/>
        <end position="93"/>
    </location>
</feature>
<dbReference type="InterPro" id="IPR003169">
    <property type="entry name" value="GYF"/>
</dbReference>
<dbReference type="AlphaFoldDB" id="A0AAN4ZGK3"/>
<proteinExistence type="predicted"/>
<dbReference type="SUPFAM" id="SSF55277">
    <property type="entry name" value="GYF domain"/>
    <property type="match status" value="1"/>
</dbReference>
<evidence type="ECO:0000256" key="2">
    <source>
        <dbReference type="SAM" id="MobiDB-lite"/>
    </source>
</evidence>
<gene>
    <name evidence="4" type="ORF">PMAYCL1PPCAC_07495</name>
</gene>
<feature type="compositionally biased region" description="Basic and acidic residues" evidence="2">
    <location>
        <begin position="584"/>
        <end position="597"/>
    </location>
</feature>
<accession>A0AAN4ZGK3</accession>
<comment type="caution">
    <text evidence="4">The sequence shown here is derived from an EMBL/GenBank/DDBJ whole genome shotgun (WGS) entry which is preliminary data.</text>
</comment>
<keyword evidence="5" id="KW-1185">Reference proteome</keyword>
<keyword evidence="1" id="KW-0175">Coiled coil</keyword>
<evidence type="ECO:0000313" key="4">
    <source>
        <dbReference type="EMBL" id="GMR37300.1"/>
    </source>
</evidence>
<organism evidence="4 5">
    <name type="scientific">Pristionchus mayeri</name>
    <dbReference type="NCBI Taxonomy" id="1317129"/>
    <lineage>
        <taxon>Eukaryota</taxon>
        <taxon>Metazoa</taxon>
        <taxon>Ecdysozoa</taxon>
        <taxon>Nematoda</taxon>
        <taxon>Chromadorea</taxon>
        <taxon>Rhabditida</taxon>
        <taxon>Rhabditina</taxon>
        <taxon>Diplogasteromorpha</taxon>
        <taxon>Diplogasteroidea</taxon>
        <taxon>Neodiplogasteridae</taxon>
        <taxon>Pristionchus</taxon>
    </lineage>
</organism>
<evidence type="ECO:0000256" key="1">
    <source>
        <dbReference type="SAM" id="Coils"/>
    </source>
</evidence>
<dbReference type="PROSITE" id="PS50829">
    <property type="entry name" value="GYF"/>
    <property type="match status" value="1"/>
</dbReference>
<protein>
    <recommendedName>
        <fullName evidence="3">GYF domain-containing protein</fullName>
    </recommendedName>
</protein>
<dbReference type="EMBL" id="BTRK01000002">
    <property type="protein sequence ID" value="GMR37300.1"/>
    <property type="molecule type" value="Genomic_DNA"/>
</dbReference>
<reference evidence="5" key="1">
    <citation type="submission" date="2022-10" db="EMBL/GenBank/DDBJ databases">
        <title>Genome assembly of Pristionchus species.</title>
        <authorList>
            <person name="Yoshida K."/>
            <person name="Sommer R.J."/>
        </authorList>
    </citation>
    <scope>NUCLEOTIDE SEQUENCE [LARGE SCALE GENOMIC DNA]</scope>
    <source>
        <strain evidence="5">RS5460</strain>
    </source>
</reference>